<organism evidence="2 3">
    <name type="scientific">Penicillium alfredii</name>
    <dbReference type="NCBI Taxonomy" id="1506179"/>
    <lineage>
        <taxon>Eukaryota</taxon>
        <taxon>Fungi</taxon>
        <taxon>Dikarya</taxon>
        <taxon>Ascomycota</taxon>
        <taxon>Pezizomycotina</taxon>
        <taxon>Eurotiomycetes</taxon>
        <taxon>Eurotiomycetidae</taxon>
        <taxon>Eurotiales</taxon>
        <taxon>Aspergillaceae</taxon>
        <taxon>Penicillium</taxon>
    </lineage>
</organism>
<comment type="caution">
    <text evidence="2">The sequence shown here is derived from an EMBL/GenBank/DDBJ whole genome shotgun (WGS) entry which is preliminary data.</text>
</comment>
<evidence type="ECO:0000313" key="2">
    <source>
        <dbReference type="EMBL" id="KAJ5096297.1"/>
    </source>
</evidence>
<dbReference type="OrthoDB" id="2567806at2759"/>
<evidence type="ECO:0000256" key="1">
    <source>
        <dbReference type="SAM" id="MobiDB-lite"/>
    </source>
</evidence>
<reference evidence="2" key="1">
    <citation type="submission" date="2022-11" db="EMBL/GenBank/DDBJ databases">
        <authorList>
            <person name="Petersen C."/>
        </authorList>
    </citation>
    <scope>NUCLEOTIDE SEQUENCE</scope>
    <source>
        <strain evidence="2">IBT 34128</strain>
    </source>
</reference>
<feature type="compositionally biased region" description="Acidic residues" evidence="1">
    <location>
        <begin position="11"/>
        <end position="20"/>
    </location>
</feature>
<evidence type="ECO:0000313" key="3">
    <source>
        <dbReference type="Proteomes" id="UP001141434"/>
    </source>
</evidence>
<dbReference type="Pfam" id="PF17110">
    <property type="entry name" value="TFB6"/>
    <property type="match status" value="1"/>
</dbReference>
<dbReference type="Proteomes" id="UP001141434">
    <property type="component" value="Unassembled WGS sequence"/>
</dbReference>
<dbReference type="PANTHER" id="PTHR37781">
    <property type="entry name" value="TFIIH COMPLEX SUBUNIT"/>
    <property type="match status" value="1"/>
</dbReference>
<feature type="compositionally biased region" description="Polar residues" evidence="1">
    <location>
        <begin position="27"/>
        <end position="51"/>
    </location>
</feature>
<proteinExistence type="predicted"/>
<dbReference type="RefSeq" id="XP_056511848.1">
    <property type="nucleotide sequence ID" value="XM_056656235.1"/>
</dbReference>
<protein>
    <submittedName>
        <fullName evidence="2">Uncharacterized protein</fullName>
    </submittedName>
</protein>
<gene>
    <name evidence="2" type="ORF">NUU61_005653</name>
</gene>
<keyword evidence="3" id="KW-1185">Reference proteome</keyword>
<dbReference type="EMBL" id="JAPMSZ010000007">
    <property type="protein sequence ID" value="KAJ5096297.1"/>
    <property type="molecule type" value="Genomic_DNA"/>
</dbReference>
<dbReference type="AlphaFoldDB" id="A0A9W9F9T8"/>
<sequence length="262" mass="28900">MAPVSAPSEHDSDDDVEFEDVPPPGVTQTSGPSSTRPAASHVESWSPSLSLPPQRDHPIPSGSQEETQLRGRLSSGIETITYRQMKSHLGMDAPNTPASQRRYESFQEFADDVEHLVDILWASATATIQVEGFITLAGIVQMSIRSFIFEPHPMLNILHKFDEIFAGLCTATHPLTGLPLPALPSNRPLVTETQKVRIRSLAETTRSEVFSYLSNPDERTAPDVDLDDFDSGDLETPWMLEATRIYDKTLMLLGDQGETDAL</sequence>
<name>A0A9W9F9T8_9EURO</name>
<dbReference type="GeneID" id="81395403"/>
<dbReference type="GO" id="GO:0005675">
    <property type="term" value="C:transcription factor TFIIH holo complex"/>
    <property type="evidence" value="ECO:0007669"/>
    <property type="project" value="TreeGrafter"/>
</dbReference>
<dbReference type="InterPro" id="IPR031349">
    <property type="entry name" value="Tfb6"/>
</dbReference>
<dbReference type="PANTHER" id="PTHR37781:SF1">
    <property type="entry name" value="ADR380WP"/>
    <property type="match status" value="1"/>
</dbReference>
<accession>A0A9W9F9T8</accession>
<reference evidence="2" key="2">
    <citation type="journal article" date="2023" name="IMA Fungus">
        <title>Comparative genomic study of the Penicillium genus elucidates a diverse pangenome and 15 lateral gene transfer events.</title>
        <authorList>
            <person name="Petersen C."/>
            <person name="Sorensen T."/>
            <person name="Nielsen M.R."/>
            <person name="Sondergaard T.E."/>
            <person name="Sorensen J.L."/>
            <person name="Fitzpatrick D.A."/>
            <person name="Frisvad J.C."/>
            <person name="Nielsen K.L."/>
        </authorList>
    </citation>
    <scope>NUCLEOTIDE SEQUENCE</scope>
    <source>
        <strain evidence="2">IBT 34128</strain>
    </source>
</reference>
<feature type="region of interest" description="Disordered" evidence="1">
    <location>
        <begin position="1"/>
        <end position="71"/>
    </location>
</feature>